<feature type="transmembrane region" description="Helical" evidence="1">
    <location>
        <begin position="81"/>
        <end position="101"/>
    </location>
</feature>
<proteinExistence type="predicted"/>
<name>A0A428N6P5_9BACI</name>
<evidence type="ECO:0000313" key="3">
    <source>
        <dbReference type="Proteomes" id="UP000275076"/>
    </source>
</evidence>
<keyword evidence="1" id="KW-0472">Membrane</keyword>
<dbReference type="Proteomes" id="UP000275076">
    <property type="component" value="Unassembled WGS sequence"/>
</dbReference>
<protein>
    <submittedName>
        <fullName evidence="2">DUF4181 domain-containing protein</fullName>
    </submittedName>
</protein>
<feature type="transmembrane region" description="Helical" evidence="1">
    <location>
        <begin position="13"/>
        <end position="31"/>
    </location>
</feature>
<keyword evidence="1" id="KW-1133">Transmembrane helix</keyword>
<accession>A0A428N6P5</accession>
<dbReference type="InterPro" id="IPR025441">
    <property type="entry name" value="DUF4181"/>
</dbReference>
<dbReference type="EMBL" id="RBVX01000005">
    <property type="protein sequence ID" value="RSL33952.1"/>
    <property type="molecule type" value="Genomic_DNA"/>
</dbReference>
<dbReference type="RefSeq" id="WP_125555219.1">
    <property type="nucleotide sequence ID" value="NZ_RBVX01000005.1"/>
</dbReference>
<organism evidence="2 3">
    <name type="scientific">Salibacterium salarium</name>
    <dbReference type="NCBI Taxonomy" id="284579"/>
    <lineage>
        <taxon>Bacteria</taxon>
        <taxon>Bacillati</taxon>
        <taxon>Bacillota</taxon>
        <taxon>Bacilli</taxon>
        <taxon>Bacillales</taxon>
        <taxon>Bacillaceae</taxon>
    </lineage>
</organism>
<keyword evidence="3" id="KW-1185">Reference proteome</keyword>
<reference evidence="2 3" key="1">
    <citation type="submission" date="2018-10" db="EMBL/GenBank/DDBJ databases">
        <title>Draft genome sequence of Bacillus salarius IM0101, isolated from a hypersaline soil in Inner Mongolia, China.</title>
        <authorList>
            <person name="Yamprayoonswat W."/>
            <person name="Boonvisut S."/>
            <person name="Jumpathong W."/>
            <person name="Sittihan S."/>
            <person name="Ruangsuj P."/>
            <person name="Wanthongcharoen S."/>
            <person name="Thongpramul N."/>
            <person name="Pimmason S."/>
            <person name="Yu B."/>
            <person name="Yasawong M."/>
        </authorList>
    </citation>
    <scope>NUCLEOTIDE SEQUENCE [LARGE SCALE GENOMIC DNA]</scope>
    <source>
        <strain evidence="2 3">IM0101</strain>
    </source>
</reference>
<evidence type="ECO:0000313" key="2">
    <source>
        <dbReference type="EMBL" id="RSL33952.1"/>
    </source>
</evidence>
<comment type="caution">
    <text evidence="2">The sequence shown here is derived from an EMBL/GenBank/DDBJ whole genome shotgun (WGS) entry which is preliminary data.</text>
</comment>
<dbReference type="AlphaFoldDB" id="A0A428N6P5"/>
<dbReference type="Pfam" id="PF13789">
    <property type="entry name" value="DUF4181"/>
    <property type="match status" value="1"/>
</dbReference>
<evidence type="ECO:0000256" key="1">
    <source>
        <dbReference type="SAM" id="Phobius"/>
    </source>
</evidence>
<feature type="transmembrane region" description="Helical" evidence="1">
    <location>
        <begin position="57"/>
        <end position="75"/>
    </location>
</feature>
<keyword evidence="1" id="KW-0812">Transmembrane</keyword>
<sequence length="140" mass="16157">MEYSTPPGFWIEFIIVMGAFALLAGGIPPLLRRWMGADKKKRFSYNHINDFHKKGDWMIRITYFITFLMVVVIYTNNPLPTLITLAFSAISQCGFQAYVEWKFTENRSNYKVSLIELNLILAALVGVILWLELYKISPQG</sequence>
<feature type="transmembrane region" description="Helical" evidence="1">
    <location>
        <begin position="113"/>
        <end position="131"/>
    </location>
</feature>
<gene>
    <name evidence="2" type="ORF">D7Z54_07495</name>
</gene>
<dbReference type="OrthoDB" id="2428213at2"/>